<evidence type="ECO:0000313" key="1">
    <source>
        <dbReference type="EMBL" id="OJJ38672.1"/>
    </source>
</evidence>
<dbReference type="Proteomes" id="UP000184383">
    <property type="component" value="Unassembled WGS sequence"/>
</dbReference>
<accession>A0A1L9RUS1</accession>
<sequence>MIPSGTLFATLDLILALKPGFKLPLQALVLLLQFLGPLQQACFSLLCLHSPTMPESTAARALPLPAILRSRTRWKWATPCLDEGSDLGEGSGQRVVVGVQLQAAQAWGIGVVSNLDVIDGGGV</sequence>
<evidence type="ECO:0000313" key="2">
    <source>
        <dbReference type="Proteomes" id="UP000184383"/>
    </source>
</evidence>
<protein>
    <submittedName>
        <fullName evidence="1">Uncharacterized protein</fullName>
    </submittedName>
</protein>
<dbReference type="EMBL" id="KV878210">
    <property type="protein sequence ID" value="OJJ38672.1"/>
    <property type="molecule type" value="Genomic_DNA"/>
</dbReference>
<organism evidence="1 2">
    <name type="scientific">Aspergillus wentii DTO 134E9</name>
    <dbReference type="NCBI Taxonomy" id="1073089"/>
    <lineage>
        <taxon>Eukaryota</taxon>
        <taxon>Fungi</taxon>
        <taxon>Dikarya</taxon>
        <taxon>Ascomycota</taxon>
        <taxon>Pezizomycotina</taxon>
        <taxon>Eurotiomycetes</taxon>
        <taxon>Eurotiomycetidae</taxon>
        <taxon>Eurotiales</taxon>
        <taxon>Aspergillaceae</taxon>
        <taxon>Aspergillus</taxon>
        <taxon>Aspergillus subgen. Cremei</taxon>
    </lineage>
</organism>
<dbReference type="RefSeq" id="XP_040692348.1">
    <property type="nucleotide sequence ID" value="XM_040830311.1"/>
</dbReference>
<gene>
    <name evidence="1" type="ORF">ASPWEDRAFT_168572</name>
</gene>
<keyword evidence="2" id="KW-1185">Reference proteome</keyword>
<reference evidence="2" key="1">
    <citation type="journal article" date="2017" name="Genome Biol.">
        <title>Comparative genomics reveals high biological diversity and specific adaptations in the industrially and medically important fungal genus Aspergillus.</title>
        <authorList>
            <person name="de Vries R.P."/>
            <person name="Riley R."/>
            <person name="Wiebenga A."/>
            <person name="Aguilar-Osorio G."/>
            <person name="Amillis S."/>
            <person name="Uchima C.A."/>
            <person name="Anderluh G."/>
            <person name="Asadollahi M."/>
            <person name="Askin M."/>
            <person name="Barry K."/>
            <person name="Battaglia E."/>
            <person name="Bayram O."/>
            <person name="Benocci T."/>
            <person name="Braus-Stromeyer S.A."/>
            <person name="Caldana C."/>
            <person name="Canovas D."/>
            <person name="Cerqueira G.C."/>
            <person name="Chen F."/>
            <person name="Chen W."/>
            <person name="Choi C."/>
            <person name="Clum A."/>
            <person name="Dos Santos R.A."/>
            <person name="Damasio A.R."/>
            <person name="Diallinas G."/>
            <person name="Emri T."/>
            <person name="Fekete E."/>
            <person name="Flipphi M."/>
            <person name="Freyberg S."/>
            <person name="Gallo A."/>
            <person name="Gournas C."/>
            <person name="Habgood R."/>
            <person name="Hainaut M."/>
            <person name="Harispe M.L."/>
            <person name="Henrissat B."/>
            <person name="Hilden K.S."/>
            <person name="Hope R."/>
            <person name="Hossain A."/>
            <person name="Karabika E."/>
            <person name="Karaffa L."/>
            <person name="Karanyi Z."/>
            <person name="Krasevec N."/>
            <person name="Kuo A."/>
            <person name="Kusch H."/>
            <person name="LaButti K."/>
            <person name="Lagendijk E.L."/>
            <person name="Lapidus A."/>
            <person name="Levasseur A."/>
            <person name="Lindquist E."/>
            <person name="Lipzen A."/>
            <person name="Logrieco A.F."/>
            <person name="MacCabe A."/>
            <person name="Maekelae M.R."/>
            <person name="Malavazi I."/>
            <person name="Melin P."/>
            <person name="Meyer V."/>
            <person name="Mielnichuk N."/>
            <person name="Miskei M."/>
            <person name="Molnar A.P."/>
            <person name="Mule G."/>
            <person name="Ngan C.Y."/>
            <person name="Orejas M."/>
            <person name="Orosz E."/>
            <person name="Ouedraogo J.P."/>
            <person name="Overkamp K.M."/>
            <person name="Park H.-S."/>
            <person name="Perrone G."/>
            <person name="Piumi F."/>
            <person name="Punt P.J."/>
            <person name="Ram A.F."/>
            <person name="Ramon A."/>
            <person name="Rauscher S."/>
            <person name="Record E."/>
            <person name="Riano-Pachon D.M."/>
            <person name="Robert V."/>
            <person name="Roehrig J."/>
            <person name="Ruller R."/>
            <person name="Salamov A."/>
            <person name="Salih N.S."/>
            <person name="Samson R.A."/>
            <person name="Sandor E."/>
            <person name="Sanguinetti M."/>
            <person name="Schuetze T."/>
            <person name="Sepcic K."/>
            <person name="Shelest E."/>
            <person name="Sherlock G."/>
            <person name="Sophianopoulou V."/>
            <person name="Squina F.M."/>
            <person name="Sun H."/>
            <person name="Susca A."/>
            <person name="Todd R.B."/>
            <person name="Tsang A."/>
            <person name="Unkles S.E."/>
            <person name="van de Wiele N."/>
            <person name="van Rossen-Uffink D."/>
            <person name="Oliveira J.V."/>
            <person name="Vesth T.C."/>
            <person name="Visser J."/>
            <person name="Yu J.-H."/>
            <person name="Zhou M."/>
            <person name="Andersen M.R."/>
            <person name="Archer D.B."/>
            <person name="Baker S.E."/>
            <person name="Benoit I."/>
            <person name="Brakhage A.A."/>
            <person name="Braus G.H."/>
            <person name="Fischer R."/>
            <person name="Frisvad J.C."/>
            <person name="Goldman G.H."/>
            <person name="Houbraken J."/>
            <person name="Oakley B."/>
            <person name="Pocsi I."/>
            <person name="Scazzocchio C."/>
            <person name="Seiboth B."/>
            <person name="vanKuyk P.A."/>
            <person name="Wortman J."/>
            <person name="Dyer P.S."/>
            <person name="Grigoriev I.V."/>
        </authorList>
    </citation>
    <scope>NUCLEOTIDE SEQUENCE [LARGE SCALE GENOMIC DNA]</scope>
    <source>
        <strain evidence="2">DTO 134E9</strain>
    </source>
</reference>
<proteinExistence type="predicted"/>
<dbReference type="AlphaFoldDB" id="A0A1L9RUS1"/>
<dbReference type="VEuPathDB" id="FungiDB:ASPWEDRAFT_168572"/>
<name>A0A1L9RUS1_ASPWE</name>
<dbReference type="GeneID" id="63746159"/>